<keyword evidence="3" id="KW-1185">Reference proteome</keyword>
<dbReference type="RefSeq" id="XP_033396830.1">
    <property type="nucleotide sequence ID" value="XM_033539120.1"/>
</dbReference>
<dbReference type="OrthoDB" id="4148174at2759"/>
<keyword evidence="1" id="KW-0732">Signal</keyword>
<feature type="chain" id="PRO_5025499953" evidence="1">
    <location>
        <begin position="21"/>
        <end position="296"/>
    </location>
</feature>
<protein>
    <submittedName>
        <fullName evidence="2">Uncharacterized protein</fullName>
    </submittedName>
</protein>
<sequence>MPSPHHLLLFLVPLAAVVAAQSDSDSGYIGYKLTHRGDPDSAIYETASTPANVSTTYPPPDVFLNASVHVGEIDIQVQNLTAKVNLDAQVLDLLSFNAGVDASIDRVSLLLQNISAEVLLEARLANLVSMVGNVLDSIDLNPVIATVGDAVGGLVNDTAAGLSGGLEARDATSYNLRHGVLYSVNDYSGNTHTNRVLTQRGDVVDEMLDNGGEMHGQKVVGSYDQLMVFNGLDTPTERDGKEVHERGYVYHPFPGLSVVCLVYSDDSGAVVATQVISESGAGGTSTVSNDDEEVVE</sequence>
<accession>A0A6A6BDW9</accession>
<evidence type="ECO:0000313" key="3">
    <source>
        <dbReference type="Proteomes" id="UP000799438"/>
    </source>
</evidence>
<evidence type="ECO:0000256" key="1">
    <source>
        <dbReference type="SAM" id="SignalP"/>
    </source>
</evidence>
<gene>
    <name evidence="2" type="ORF">K452DRAFT_272942</name>
</gene>
<dbReference type="GeneID" id="54296616"/>
<dbReference type="AlphaFoldDB" id="A0A6A6BDW9"/>
<evidence type="ECO:0000313" key="2">
    <source>
        <dbReference type="EMBL" id="KAF2141117.1"/>
    </source>
</evidence>
<proteinExistence type="predicted"/>
<name>A0A6A6BDW9_9PEZI</name>
<feature type="signal peptide" evidence="1">
    <location>
        <begin position="1"/>
        <end position="20"/>
    </location>
</feature>
<organism evidence="2 3">
    <name type="scientific">Aplosporella prunicola CBS 121167</name>
    <dbReference type="NCBI Taxonomy" id="1176127"/>
    <lineage>
        <taxon>Eukaryota</taxon>
        <taxon>Fungi</taxon>
        <taxon>Dikarya</taxon>
        <taxon>Ascomycota</taxon>
        <taxon>Pezizomycotina</taxon>
        <taxon>Dothideomycetes</taxon>
        <taxon>Dothideomycetes incertae sedis</taxon>
        <taxon>Botryosphaeriales</taxon>
        <taxon>Aplosporellaceae</taxon>
        <taxon>Aplosporella</taxon>
    </lineage>
</organism>
<dbReference type="EMBL" id="ML995488">
    <property type="protein sequence ID" value="KAF2141117.1"/>
    <property type="molecule type" value="Genomic_DNA"/>
</dbReference>
<dbReference type="Proteomes" id="UP000799438">
    <property type="component" value="Unassembled WGS sequence"/>
</dbReference>
<reference evidence="2" key="1">
    <citation type="journal article" date="2020" name="Stud. Mycol.">
        <title>101 Dothideomycetes genomes: a test case for predicting lifestyles and emergence of pathogens.</title>
        <authorList>
            <person name="Haridas S."/>
            <person name="Albert R."/>
            <person name="Binder M."/>
            <person name="Bloem J."/>
            <person name="Labutti K."/>
            <person name="Salamov A."/>
            <person name="Andreopoulos B."/>
            <person name="Baker S."/>
            <person name="Barry K."/>
            <person name="Bills G."/>
            <person name="Bluhm B."/>
            <person name="Cannon C."/>
            <person name="Castanera R."/>
            <person name="Culley D."/>
            <person name="Daum C."/>
            <person name="Ezra D."/>
            <person name="Gonzalez J."/>
            <person name="Henrissat B."/>
            <person name="Kuo A."/>
            <person name="Liang C."/>
            <person name="Lipzen A."/>
            <person name="Lutzoni F."/>
            <person name="Magnuson J."/>
            <person name="Mondo S."/>
            <person name="Nolan M."/>
            <person name="Ohm R."/>
            <person name="Pangilinan J."/>
            <person name="Park H.-J."/>
            <person name="Ramirez L."/>
            <person name="Alfaro M."/>
            <person name="Sun H."/>
            <person name="Tritt A."/>
            <person name="Yoshinaga Y."/>
            <person name="Zwiers L.-H."/>
            <person name="Turgeon B."/>
            <person name="Goodwin S."/>
            <person name="Spatafora J."/>
            <person name="Crous P."/>
            <person name="Grigoriev I."/>
        </authorList>
    </citation>
    <scope>NUCLEOTIDE SEQUENCE</scope>
    <source>
        <strain evidence="2">CBS 121167</strain>
    </source>
</reference>